<gene>
    <name evidence="1" type="ORF">UC35_03175</name>
</gene>
<name>A0A127JQ06_9BURK</name>
<protein>
    <recommendedName>
        <fullName evidence="3">Lipocalin-like domain-containing protein</fullName>
    </recommendedName>
</protein>
<keyword evidence="2" id="KW-1185">Reference proteome</keyword>
<proteinExistence type="predicted"/>
<evidence type="ECO:0000313" key="2">
    <source>
        <dbReference type="Proteomes" id="UP000070433"/>
    </source>
</evidence>
<reference evidence="1 2" key="1">
    <citation type="journal article" date="2014" name="Int. J. Syst. Evol. Microbiol.">
        <title>Ramlibacter solisilvae sp. nov., isolated from forest soil, and emended description of the genus Ramlibacter.</title>
        <authorList>
            <person name="Lee H.J."/>
            <person name="Lee S.H."/>
            <person name="Lee S.S."/>
            <person name="Lee J.S."/>
            <person name="Kim Y."/>
            <person name="Kim S.C."/>
            <person name="Jeon C.O."/>
        </authorList>
    </citation>
    <scope>NUCLEOTIDE SEQUENCE [LARGE SCALE GENOMIC DNA]</scope>
    <source>
        <strain evidence="1 2">5-10</strain>
    </source>
</reference>
<dbReference type="RefSeq" id="WP_061496108.1">
    <property type="nucleotide sequence ID" value="NZ_CP010951.1"/>
</dbReference>
<sequence length="110" mass="12316">MALAAAALVALATGCSGSEPRAEQFVGKWKSSRLATAPLHMHGNGEWEIRSADSQVMQYGLWQLEGQRMVWNIKIDGRLERDVNAIVSAGKNRFELRERDGSVTRFERLE</sequence>
<evidence type="ECO:0008006" key="3">
    <source>
        <dbReference type="Google" id="ProtNLM"/>
    </source>
</evidence>
<dbReference type="AlphaFoldDB" id="A0A127JQ06"/>
<dbReference type="Proteomes" id="UP000070433">
    <property type="component" value="Chromosome"/>
</dbReference>
<accession>A0A127JQ06</accession>
<dbReference type="EMBL" id="CP010951">
    <property type="protein sequence ID" value="AMO22060.1"/>
    <property type="molecule type" value="Genomic_DNA"/>
</dbReference>
<evidence type="ECO:0000313" key="1">
    <source>
        <dbReference type="EMBL" id="AMO22060.1"/>
    </source>
</evidence>
<organism evidence="1 2">
    <name type="scientific">Ramlibacter tataouinensis</name>
    <dbReference type="NCBI Taxonomy" id="94132"/>
    <lineage>
        <taxon>Bacteria</taxon>
        <taxon>Pseudomonadati</taxon>
        <taxon>Pseudomonadota</taxon>
        <taxon>Betaproteobacteria</taxon>
        <taxon>Burkholderiales</taxon>
        <taxon>Comamonadaceae</taxon>
        <taxon>Ramlibacter</taxon>
    </lineage>
</organism>